<sequence>MKKNKKFFLDPETIKVFELVEDIAINIIDDGGRFVCFSQGSELLDGMKREDVIGKHVLEVYQFYDGEVSPALRVLKNGEPLKDFNIRYMNAKGMTVDAISCVYPIFDKAGREIIGSMCIYRDKSDYIYLSKKIEQLEAKLKKQEKNNNGTRYQISDISGVSESIRDCTQQAELAAKISAPVLIYGETGTGKEVFAQSIHNASSRSNAPFVAINCSAIPETLLESTLFGTVKGAYTGAGDTKGLFEAAENGTVFLDEINSMDLMLQSKILRILETGTYRRVGSTKELTTNAQIISAMNEHPHAAIERGRIRSDLYYRLATLTIALPPLRERREDIIPLALSFLSTESASMGKKLYDFSEETRTLLYNYDWPGNVRELKHIIVRAILLAPYNSNIITSEQLPAELKKSTTGRTLLDNETWSAKSHASLKNLTDDFERKVILQVLNTYNYNITKSAEALGMVRQSLQYKMRTLGIQNNRYHHADPKS</sequence>
<evidence type="ECO:0000256" key="3">
    <source>
        <dbReference type="ARBA" id="ARBA00023015"/>
    </source>
</evidence>
<gene>
    <name evidence="8" type="ORF">CPZ25_018320</name>
</gene>
<dbReference type="InterPro" id="IPR025943">
    <property type="entry name" value="Sigma_54_int_dom_ATP-bd_2"/>
</dbReference>
<dbReference type="SUPFAM" id="SSF55785">
    <property type="entry name" value="PYP-like sensor domain (PAS domain)"/>
    <property type="match status" value="1"/>
</dbReference>
<dbReference type="KEGG" id="emt:CPZ25_018320"/>
<keyword evidence="4" id="KW-0238">DNA-binding</keyword>
<dbReference type="InterPro" id="IPR025944">
    <property type="entry name" value="Sigma_54_int_dom_CS"/>
</dbReference>
<dbReference type="PANTHER" id="PTHR32071">
    <property type="entry name" value="TRANSCRIPTIONAL REGULATORY PROTEIN"/>
    <property type="match status" value="1"/>
</dbReference>
<dbReference type="Proteomes" id="UP000218387">
    <property type="component" value="Chromosome"/>
</dbReference>
<keyword evidence="6" id="KW-0175">Coiled coil</keyword>
<dbReference type="Gene3D" id="1.10.10.60">
    <property type="entry name" value="Homeodomain-like"/>
    <property type="match status" value="1"/>
</dbReference>
<dbReference type="PROSITE" id="PS50045">
    <property type="entry name" value="SIGMA54_INTERACT_4"/>
    <property type="match status" value="1"/>
</dbReference>
<keyword evidence="5" id="KW-0804">Transcription</keyword>
<dbReference type="PROSITE" id="PS00688">
    <property type="entry name" value="SIGMA54_INTERACT_3"/>
    <property type="match status" value="1"/>
</dbReference>
<keyword evidence="1" id="KW-0547">Nucleotide-binding</keyword>
<evidence type="ECO:0000256" key="4">
    <source>
        <dbReference type="ARBA" id="ARBA00023125"/>
    </source>
</evidence>
<proteinExistence type="predicted"/>
<dbReference type="Gene3D" id="3.30.450.20">
    <property type="entry name" value="PAS domain"/>
    <property type="match status" value="1"/>
</dbReference>
<organism evidence="8 9">
    <name type="scientific">Eubacterium maltosivorans</name>
    <dbReference type="NCBI Taxonomy" id="2041044"/>
    <lineage>
        <taxon>Bacteria</taxon>
        <taxon>Bacillati</taxon>
        <taxon>Bacillota</taxon>
        <taxon>Clostridia</taxon>
        <taxon>Eubacteriales</taxon>
        <taxon>Eubacteriaceae</taxon>
        <taxon>Eubacterium</taxon>
    </lineage>
</organism>
<dbReference type="Pfam" id="PF00158">
    <property type="entry name" value="Sigma54_activat"/>
    <property type="match status" value="1"/>
</dbReference>
<dbReference type="InterPro" id="IPR002197">
    <property type="entry name" value="HTH_Fis"/>
</dbReference>
<evidence type="ECO:0000313" key="9">
    <source>
        <dbReference type="Proteomes" id="UP000218387"/>
    </source>
</evidence>
<protein>
    <submittedName>
        <fullName evidence="8">Sigma-54-dependent Fis family transcriptional regulator</fullName>
    </submittedName>
</protein>
<dbReference type="PRINTS" id="PR01590">
    <property type="entry name" value="HTHFIS"/>
</dbReference>
<dbReference type="InterPro" id="IPR009057">
    <property type="entry name" value="Homeodomain-like_sf"/>
</dbReference>
<feature type="domain" description="Sigma-54 factor interaction" evidence="7">
    <location>
        <begin position="157"/>
        <end position="385"/>
    </location>
</feature>
<dbReference type="CDD" id="cd00009">
    <property type="entry name" value="AAA"/>
    <property type="match status" value="1"/>
</dbReference>
<evidence type="ECO:0000256" key="1">
    <source>
        <dbReference type="ARBA" id="ARBA00022741"/>
    </source>
</evidence>
<evidence type="ECO:0000313" key="8">
    <source>
        <dbReference type="EMBL" id="QCT73184.1"/>
    </source>
</evidence>
<dbReference type="InterPro" id="IPR002078">
    <property type="entry name" value="Sigma_54_int"/>
</dbReference>
<dbReference type="InterPro" id="IPR003593">
    <property type="entry name" value="AAA+_ATPase"/>
</dbReference>
<dbReference type="PANTHER" id="PTHR32071:SF74">
    <property type="entry name" value="TRANSCRIPTIONAL ACTIVATOR ROCR"/>
    <property type="match status" value="1"/>
</dbReference>
<dbReference type="SUPFAM" id="SSF52540">
    <property type="entry name" value="P-loop containing nucleoside triphosphate hydrolases"/>
    <property type="match status" value="1"/>
</dbReference>
<evidence type="ECO:0000256" key="2">
    <source>
        <dbReference type="ARBA" id="ARBA00022840"/>
    </source>
</evidence>
<dbReference type="InterPro" id="IPR000014">
    <property type="entry name" value="PAS"/>
</dbReference>
<dbReference type="InterPro" id="IPR027417">
    <property type="entry name" value="P-loop_NTPase"/>
</dbReference>
<dbReference type="EMBL" id="CP029487">
    <property type="protein sequence ID" value="QCT73184.1"/>
    <property type="molecule type" value="Genomic_DNA"/>
</dbReference>
<dbReference type="GO" id="GO:0005524">
    <property type="term" value="F:ATP binding"/>
    <property type="evidence" value="ECO:0007669"/>
    <property type="project" value="UniProtKB-KW"/>
</dbReference>
<dbReference type="InterPro" id="IPR058031">
    <property type="entry name" value="AAA_lid_NorR"/>
</dbReference>
<dbReference type="InterPro" id="IPR025662">
    <property type="entry name" value="Sigma_54_int_dom_ATP-bd_1"/>
</dbReference>
<dbReference type="PROSITE" id="PS00675">
    <property type="entry name" value="SIGMA54_INTERACT_1"/>
    <property type="match status" value="1"/>
</dbReference>
<dbReference type="Gene3D" id="1.10.8.60">
    <property type="match status" value="1"/>
</dbReference>
<evidence type="ECO:0000259" key="7">
    <source>
        <dbReference type="PROSITE" id="PS50045"/>
    </source>
</evidence>
<dbReference type="RefSeq" id="WP_074616593.1">
    <property type="nucleotide sequence ID" value="NZ_CP029487.1"/>
</dbReference>
<dbReference type="CDD" id="cd00130">
    <property type="entry name" value="PAS"/>
    <property type="match status" value="1"/>
</dbReference>
<dbReference type="PROSITE" id="PS00676">
    <property type="entry name" value="SIGMA54_INTERACT_2"/>
    <property type="match status" value="1"/>
</dbReference>
<dbReference type="GO" id="GO:0043565">
    <property type="term" value="F:sequence-specific DNA binding"/>
    <property type="evidence" value="ECO:0007669"/>
    <property type="project" value="InterPro"/>
</dbReference>
<dbReference type="FunFam" id="3.40.50.300:FF:000006">
    <property type="entry name" value="DNA-binding transcriptional regulator NtrC"/>
    <property type="match status" value="1"/>
</dbReference>
<evidence type="ECO:0000256" key="5">
    <source>
        <dbReference type="ARBA" id="ARBA00023163"/>
    </source>
</evidence>
<keyword evidence="2" id="KW-0067">ATP-binding</keyword>
<accession>A0A4P9CC06</accession>
<keyword evidence="3" id="KW-0805">Transcription regulation</keyword>
<dbReference type="GO" id="GO:0006355">
    <property type="term" value="P:regulation of DNA-templated transcription"/>
    <property type="evidence" value="ECO:0007669"/>
    <property type="project" value="InterPro"/>
</dbReference>
<dbReference type="InterPro" id="IPR035965">
    <property type="entry name" value="PAS-like_dom_sf"/>
</dbReference>
<dbReference type="Pfam" id="PF02954">
    <property type="entry name" value="HTH_8"/>
    <property type="match status" value="1"/>
</dbReference>
<keyword evidence="9" id="KW-1185">Reference proteome</keyword>
<dbReference type="SMART" id="SM00382">
    <property type="entry name" value="AAA"/>
    <property type="match status" value="1"/>
</dbReference>
<dbReference type="Pfam" id="PF25601">
    <property type="entry name" value="AAA_lid_14"/>
    <property type="match status" value="1"/>
</dbReference>
<feature type="coiled-coil region" evidence="6">
    <location>
        <begin position="126"/>
        <end position="153"/>
    </location>
</feature>
<evidence type="ECO:0000256" key="6">
    <source>
        <dbReference type="SAM" id="Coils"/>
    </source>
</evidence>
<dbReference type="SUPFAM" id="SSF46689">
    <property type="entry name" value="Homeodomain-like"/>
    <property type="match status" value="1"/>
</dbReference>
<dbReference type="Gene3D" id="3.40.50.300">
    <property type="entry name" value="P-loop containing nucleotide triphosphate hydrolases"/>
    <property type="match status" value="1"/>
</dbReference>
<reference evidence="8 9" key="1">
    <citation type="submission" date="2018-05" db="EMBL/GenBank/DDBJ databases">
        <title>Genome comparison of Eubacterium sp.</title>
        <authorList>
            <person name="Feng Y."/>
            <person name="Sanchez-Andrea I."/>
            <person name="Stams A.J.M."/>
            <person name="De Vos W.M."/>
        </authorList>
    </citation>
    <scope>NUCLEOTIDE SEQUENCE [LARGE SCALE GENOMIC DNA]</scope>
    <source>
        <strain evidence="8 9">YI</strain>
    </source>
</reference>
<dbReference type="AlphaFoldDB" id="A0A4P9CC06"/>
<name>A0A4P9CC06_EUBML</name>
<dbReference type="Pfam" id="PF13426">
    <property type="entry name" value="PAS_9"/>
    <property type="match status" value="1"/>
</dbReference>